<reference evidence="1" key="1">
    <citation type="submission" date="2023-03" db="EMBL/GenBank/DDBJ databases">
        <title>Massive genome expansion in bonnet fungi (Mycena s.s.) driven by repeated elements and novel gene families across ecological guilds.</title>
        <authorList>
            <consortium name="Lawrence Berkeley National Laboratory"/>
            <person name="Harder C.B."/>
            <person name="Miyauchi S."/>
            <person name="Viragh M."/>
            <person name="Kuo A."/>
            <person name="Thoen E."/>
            <person name="Andreopoulos B."/>
            <person name="Lu D."/>
            <person name="Skrede I."/>
            <person name="Drula E."/>
            <person name="Henrissat B."/>
            <person name="Morin E."/>
            <person name="Kohler A."/>
            <person name="Barry K."/>
            <person name="LaButti K."/>
            <person name="Morin E."/>
            <person name="Salamov A."/>
            <person name="Lipzen A."/>
            <person name="Mereny Z."/>
            <person name="Hegedus B."/>
            <person name="Baldrian P."/>
            <person name="Stursova M."/>
            <person name="Weitz H."/>
            <person name="Taylor A."/>
            <person name="Grigoriev I.V."/>
            <person name="Nagy L.G."/>
            <person name="Martin F."/>
            <person name="Kauserud H."/>
        </authorList>
    </citation>
    <scope>NUCLEOTIDE SEQUENCE</scope>
    <source>
        <strain evidence="1">9284</strain>
    </source>
</reference>
<dbReference type="EMBL" id="JARKIF010000015">
    <property type="protein sequence ID" value="KAJ7622041.1"/>
    <property type="molecule type" value="Genomic_DNA"/>
</dbReference>
<evidence type="ECO:0000313" key="1">
    <source>
        <dbReference type="EMBL" id="KAJ7622041.1"/>
    </source>
</evidence>
<sequence length="275" mass="31301">MSSDSLSPTLPPELEREIFQMLAYSDPLFAPKLMLVACRVKAWVETDLYRVLVLADFFDCFPFKNISHLKSIPAPLLRDSVRTVHLGGIPLETAEYILSTCTGIEDLLISTGMGNISSLLHLLGRLPLRRFVGDPRDLSDGPMDFSHPFFSQLTHLHPFALIAFSSAWRGLASVPHLTHFSFDEGFLHLVPHLLQHCKCLRAAVLRTFSEDTWIEKRYSRELETLATEVRFVQMAATTDAWWGDPLKVWDYCIQAEEHIAKRVSGKIDVKEYRIC</sequence>
<dbReference type="AlphaFoldDB" id="A0AAD7BIK4"/>
<protein>
    <submittedName>
        <fullName evidence="1">Uncharacterized protein</fullName>
    </submittedName>
</protein>
<accession>A0AAD7BIK4</accession>
<name>A0AAD7BIK4_9AGAR</name>
<keyword evidence="2" id="KW-1185">Reference proteome</keyword>
<organism evidence="1 2">
    <name type="scientific">Roridomyces roridus</name>
    <dbReference type="NCBI Taxonomy" id="1738132"/>
    <lineage>
        <taxon>Eukaryota</taxon>
        <taxon>Fungi</taxon>
        <taxon>Dikarya</taxon>
        <taxon>Basidiomycota</taxon>
        <taxon>Agaricomycotina</taxon>
        <taxon>Agaricomycetes</taxon>
        <taxon>Agaricomycetidae</taxon>
        <taxon>Agaricales</taxon>
        <taxon>Marasmiineae</taxon>
        <taxon>Mycenaceae</taxon>
        <taxon>Roridomyces</taxon>
    </lineage>
</organism>
<proteinExistence type="predicted"/>
<gene>
    <name evidence="1" type="ORF">FB45DRAFT_1061682</name>
</gene>
<evidence type="ECO:0000313" key="2">
    <source>
        <dbReference type="Proteomes" id="UP001221142"/>
    </source>
</evidence>
<comment type="caution">
    <text evidence="1">The sequence shown here is derived from an EMBL/GenBank/DDBJ whole genome shotgun (WGS) entry which is preliminary data.</text>
</comment>
<dbReference type="Proteomes" id="UP001221142">
    <property type="component" value="Unassembled WGS sequence"/>
</dbReference>